<evidence type="ECO:0000256" key="1">
    <source>
        <dbReference type="SAM" id="Phobius"/>
    </source>
</evidence>
<dbReference type="Pfam" id="PF00005">
    <property type="entry name" value="ABC_tran"/>
    <property type="match status" value="1"/>
</dbReference>
<feature type="domain" description="LysM" evidence="3">
    <location>
        <begin position="428"/>
        <end position="472"/>
    </location>
</feature>
<evidence type="ECO:0000313" key="4">
    <source>
        <dbReference type="EMBL" id="GET05269.1"/>
    </source>
</evidence>
<protein>
    <submittedName>
        <fullName evidence="4">Teichoic acid translocation ATP-binding protein</fullName>
    </submittedName>
</protein>
<dbReference type="Gene3D" id="3.10.350.10">
    <property type="entry name" value="LysM domain"/>
    <property type="match status" value="1"/>
</dbReference>
<dbReference type="InterPro" id="IPR050683">
    <property type="entry name" value="Bact_Polysacc_Export_ATP-bd"/>
</dbReference>
<dbReference type="Pfam" id="PF01476">
    <property type="entry name" value="LysM"/>
    <property type="match status" value="1"/>
</dbReference>
<sequence>MNSMAKLEIKYITKSAPMLTDSKDNKGAPVKFWELRGIRMDISAGEAVGLIGMNTASKSLLLQIIAGNVKQTTGFITTKHPINLASLSEIDNRLSGLENIRKVIKQKEVDELKGNHLTNAVINFIDFGQWLYQPASSYSLGMKARLALGLALFIEPKVVLIDEVLGLLDRPFFNKVAQKIQDLKDVGCSFIIADTKQLYMEQFCERTMWLQFGQVQDFGPTKEVLEQFTFAQEWFNSLSLPEQNEYLADKQFEQVQFDVNKVYEEFKVEQFKHGYTRKDEPRMRKAFFVERGLDPVVVEQDQKDKQAQPKQSKASSNFTAWALGALVILILAGGTTYWWHAHQSTSTSQVAKSKQSSSKSSKLTSSQLAASRKAASSVKAAEEAFKQKASASQAQAAAKKSSEDAAKAASSAAAASSSSLAAKRANAQTIEVVDGDTLESLAEKYATTVSEIQSLNDLGASNTIKTGDTLYVPK</sequence>
<gene>
    <name evidence="4" type="ORF">SY212_02990</name>
</gene>
<feature type="transmembrane region" description="Helical" evidence="1">
    <location>
        <begin position="318"/>
        <end position="339"/>
    </location>
</feature>
<keyword evidence="1" id="KW-1133">Transmembrane helix</keyword>
<dbReference type="InterPro" id="IPR018392">
    <property type="entry name" value="LysM"/>
</dbReference>
<dbReference type="SMART" id="SM00257">
    <property type="entry name" value="LysM"/>
    <property type="match status" value="1"/>
</dbReference>
<dbReference type="InterPro" id="IPR036779">
    <property type="entry name" value="LysM_dom_sf"/>
</dbReference>
<dbReference type="AlphaFoldDB" id="A0A6F9XJ47"/>
<dbReference type="InterPro" id="IPR027417">
    <property type="entry name" value="P-loop_NTPase"/>
</dbReference>
<dbReference type="PROSITE" id="PS50893">
    <property type="entry name" value="ABC_TRANSPORTER_2"/>
    <property type="match status" value="1"/>
</dbReference>
<comment type="caution">
    <text evidence="4">The sequence shown here is derived from an EMBL/GenBank/DDBJ whole genome shotgun (WGS) entry which is preliminary data.</text>
</comment>
<dbReference type="InterPro" id="IPR003439">
    <property type="entry name" value="ABC_transporter-like_ATP-bd"/>
</dbReference>
<evidence type="ECO:0000259" key="2">
    <source>
        <dbReference type="PROSITE" id="PS50893"/>
    </source>
</evidence>
<feature type="domain" description="ABC transporter" evidence="2">
    <location>
        <begin position="7"/>
        <end position="237"/>
    </location>
</feature>
<keyword evidence="1" id="KW-0812">Transmembrane</keyword>
<name>A0A6F9XJ47_9LACO</name>
<dbReference type="EMBL" id="BLAM01000050">
    <property type="protein sequence ID" value="GET05269.1"/>
    <property type="molecule type" value="Genomic_DNA"/>
</dbReference>
<dbReference type="Proteomes" id="UP000494265">
    <property type="component" value="Unassembled WGS sequence"/>
</dbReference>
<dbReference type="SUPFAM" id="SSF54106">
    <property type="entry name" value="LysM domain"/>
    <property type="match status" value="1"/>
</dbReference>
<dbReference type="InterPro" id="IPR017871">
    <property type="entry name" value="ABC_transporter-like_CS"/>
</dbReference>
<dbReference type="GO" id="GO:0005524">
    <property type="term" value="F:ATP binding"/>
    <property type="evidence" value="ECO:0007669"/>
    <property type="project" value="UniProtKB-KW"/>
</dbReference>
<proteinExistence type="predicted"/>
<dbReference type="GO" id="GO:0016887">
    <property type="term" value="F:ATP hydrolysis activity"/>
    <property type="evidence" value="ECO:0007669"/>
    <property type="project" value="InterPro"/>
</dbReference>
<keyword evidence="1" id="KW-0472">Membrane</keyword>
<dbReference type="SUPFAM" id="SSF52540">
    <property type="entry name" value="P-loop containing nucleoside triphosphate hydrolases"/>
    <property type="match status" value="1"/>
</dbReference>
<organism evidence="4">
    <name type="scientific">Ligilactobacillus agilis</name>
    <dbReference type="NCBI Taxonomy" id="1601"/>
    <lineage>
        <taxon>Bacteria</taxon>
        <taxon>Bacillati</taxon>
        <taxon>Bacillota</taxon>
        <taxon>Bacilli</taxon>
        <taxon>Lactobacillales</taxon>
        <taxon>Lactobacillaceae</taxon>
        <taxon>Ligilactobacillus</taxon>
    </lineage>
</organism>
<dbReference type="PROSITE" id="PS00211">
    <property type="entry name" value="ABC_TRANSPORTER_1"/>
    <property type="match status" value="1"/>
</dbReference>
<dbReference type="PANTHER" id="PTHR46743">
    <property type="entry name" value="TEICHOIC ACIDS EXPORT ATP-BINDING PROTEIN TAGH"/>
    <property type="match status" value="1"/>
</dbReference>
<dbReference type="PANTHER" id="PTHR46743:SF2">
    <property type="entry name" value="TEICHOIC ACIDS EXPORT ATP-BINDING PROTEIN TAGH"/>
    <property type="match status" value="1"/>
</dbReference>
<dbReference type="Gene3D" id="3.40.50.300">
    <property type="entry name" value="P-loop containing nucleotide triphosphate hydrolases"/>
    <property type="match status" value="1"/>
</dbReference>
<accession>A0A6F9XJ47</accession>
<evidence type="ECO:0000259" key="3">
    <source>
        <dbReference type="PROSITE" id="PS51782"/>
    </source>
</evidence>
<keyword evidence="4" id="KW-0067">ATP-binding</keyword>
<reference evidence="4" key="1">
    <citation type="submission" date="2019-10" db="EMBL/GenBank/DDBJ databases">
        <title>Lactobacillus agilis SY212 Whole Genome Sequencing Project.</title>
        <authorList>
            <person name="Suzuki S."/>
            <person name="Endo A."/>
            <person name="Maeno S."/>
            <person name="Shiwa Y."/>
            <person name="Matsutani M."/>
            <person name="Kajikawa A."/>
        </authorList>
    </citation>
    <scope>NUCLEOTIDE SEQUENCE</scope>
    <source>
        <strain evidence="4">SY212</strain>
    </source>
</reference>
<keyword evidence="4" id="KW-0547">Nucleotide-binding</keyword>
<dbReference type="PROSITE" id="PS51782">
    <property type="entry name" value="LYSM"/>
    <property type="match status" value="1"/>
</dbReference>